<feature type="compositionally biased region" description="Polar residues" evidence="1">
    <location>
        <begin position="408"/>
        <end position="424"/>
    </location>
</feature>
<comment type="caution">
    <text evidence="2">The sequence shown here is derived from an EMBL/GenBank/DDBJ whole genome shotgun (WGS) entry which is preliminary data.</text>
</comment>
<feature type="region of interest" description="Disordered" evidence="1">
    <location>
        <begin position="395"/>
        <end position="424"/>
    </location>
</feature>
<organism evidence="2 3">
    <name type="scientific">Stylophora pistillata</name>
    <name type="common">Smooth cauliflower coral</name>
    <dbReference type="NCBI Taxonomy" id="50429"/>
    <lineage>
        <taxon>Eukaryota</taxon>
        <taxon>Metazoa</taxon>
        <taxon>Cnidaria</taxon>
        <taxon>Anthozoa</taxon>
        <taxon>Hexacorallia</taxon>
        <taxon>Scleractinia</taxon>
        <taxon>Astrocoeniina</taxon>
        <taxon>Pocilloporidae</taxon>
        <taxon>Stylophora</taxon>
    </lineage>
</organism>
<dbReference type="InterPro" id="IPR027417">
    <property type="entry name" value="P-loop_NTPase"/>
</dbReference>
<dbReference type="Gene3D" id="1.10.533.10">
    <property type="entry name" value="Death Domain, Fas"/>
    <property type="match status" value="1"/>
</dbReference>
<protein>
    <recommendedName>
        <fullName evidence="4">Death domain-containing protein</fullName>
    </recommendedName>
</protein>
<dbReference type="Gene3D" id="3.40.50.300">
    <property type="entry name" value="P-loop containing nucleotide triphosphate hydrolases"/>
    <property type="match status" value="1"/>
</dbReference>
<evidence type="ECO:0000256" key="1">
    <source>
        <dbReference type="SAM" id="MobiDB-lite"/>
    </source>
</evidence>
<keyword evidence="3" id="KW-1185">Reference proteome</keyword>
<dbReference type="Proteomes" id="UP000225706">
    <property type="component" value="Unassembled WGS sequence"/>
</dbReference>
<dbReference type="OrthoDB" id="5982357at2759"/>
<proteinExistence type="predicted"/>
<name>A0A2B4SRJ5_STYPI</name>
<evidence type="ECO:0000313" key="2">
    <source>
        <dbReference type="EMBL" id="PFX32521.1"/>
    </source>
</evidence>
<dbReference type="SUPFAM" id="SSF52540">
    <property type="entry name" value="P-loop containing nucleoside triphosphate hydrolases"/>
    <property type="match status" value="1"/>
</dbReference>
<accession>A0A2B4SRJ5</accession>
<dbReference type="PANTHER" id="PTHR47508:SF1">
    <property type="entry name" value="NON-SPECIFIC SERINE_THREONINE PROTEIN KINASE"/>
    <property type="match status" value="1"/>
</dbReference>
<reference evidence="3" key="1">
    <citation type="journal article" date="2017" name="bioRxiv">
        <title>Comparative analysis of the genomes of Stylophora pistillata and Acropora digitifera provides evidence for extensive differences between species of corals.</title>
        <authorList>
            <person name="Voolstra C.R."/>
            <person name="Li Y."/>
            <person name="Liew Y.J."/>
            <person name="Baumgarten S."/>
            <person name="Zoccola D."/>
            <person name="Flot J.-F."/>
            <person name="Tambutte S."/>
            <person name="Allemand D."/>
            <person name="Aranda M."/>
        </authorList>
    </citation>
    <scope>NUCLEOTIDE SEQUENCE [LARGE SCALE GENOMIC DNA]</scope>
</reference>
<evidence type="ECO:0000313" key="3">
    <source>
        <dbReference type="Proteomes" id="UP000225706"/>
    </source>
</evidence>
<dbReference type="Pfam" id="PF08477">
    <property type="entry name" value="Roc"/>
    <property type="match status" value="1"/>
</dbReference>
<dbReference type="PANTHER" id="PTHR47508">
    <property type="entry name" value="SAM DOMAIN-CONTAINING PROTEIN-RELATED"/>
    <property type="match status" value="1"/>
</dbReference>
<feature type="region of interest" description="Disordered" evidence="1">
    <location>
        <begin position="48"/>
        <end position="67"/>
    </location>
</feature>
<dbReference type="SUPFAM" id="SSF47986">
    <property type="entry name" value="DEATH domain"/>
    <property type="match status" value="1"/>
</dbReference>
<gene>
    <name evidence="2" type="ORF">AWC38_SpisGene2640</name>
</gene>
<evidence type="ECO:0008006" key="4">
    <source>
        <dbReference type="Google" id="ProtNLM"/>
    </source>
</evidence>
<dbReference type="InterPro" id="IPR011029">
    <property type="entry name" value="DEATH-like_dom_sf"/>
</dbReference>
<dbReference type="AlphaFoldDB" id="A0A2B4SRJ5"/>
<sequence>MFQRDSSKIEASIPTEAFLRALEHCKICDKRVKVSIIGPDRVGKTSLGKSLRGEPFDAEEPSTDGVQMSLPIKNAGTEPWRNLASQQHTTAFDHKCAEVIVKEEQTMSTEQQEFQSHSEAENQNQGHHFLDFGGEEIVEEEVNRSAEQKRQATQIDFPVHAMEGEQASNEAMAKSKLREDLIKSCSKEIAALMEDKCNGGEGVWPVIWDFAGQAVYHAIHPLFMSPEAIYLLVIDLTKELSDLVRSFVKVSGHDEERVSSPECEDTNLDSINRWLTLVYSIKAQYGKSKCRSVILVGTKADEVKGNLSQKMKSLVKTLYRHCPRILLEHIAFAQDDFVVDNTKAGTASDEENQTIARLRDFILKIPKEMPHTKEKKPQWLSAELEIKEIVMQRGPHWRSSIGKKTPSHEASTSGEAQQTLCTQPRDSKDIDVQLSSLTLEQRCLAQAVVPLPDRVVESVLTPSCDAEKIVLQLKENLQPSQVDFEQPCSETRVMIRSLARKAIASNRRDVFHHLRKITPAGTTGPLLAENLQVREIPDSIGRKLTMNLSGRDDWKLLAEALRLTPGEVQFFDQRTLNPVLEVLVYVSKQRSLSVGELYDLLNENGFHALADFL</sequence>
<dbReference type="EMBL" id="LSMT01000022">
    <property type="protein sequence ID" value="PFX32521.1"/>
    <property type="molecule type" value="Genomic_DNA"/>
</dbReference>